<evidence type="ECO:0000313" key="5">
    <source>
        <dbReference type="Proteomes" id="UP000653730"/>
    </source>
</evidence>
<dbReference type="EMBL" id="JACVDC010000086">
    <property type="protein sequence ID" value="MBC9798052.1"/>
    <property type="molecule type" value="Genomic_DNA"/>
</dbReference>
<proteinExistence type="predicted"/>
<dbReference type="Gene3D" id="3.40.630.30">
    <property type="match status" value="1"/>
</dbReference>
<evidence type="ECO:0000256" key="2">
    <source>
        <dbReference type="ARBA" id="ARBA00023315"/>
    </source>
</evidence>
<feature type="domain" description="N-acetyltransferase" evidence="3">
    <location>
        <begin position="3"/>
        <end position="171"/>
    </location>
</feature>
<name>A0A926Q3Y2_9FLAO</name>
<gene>
    <name evidence="4" type="ORF">IBL28_18930</name>
</gene>
<dbReference type="GO" id="GO:0016747">
    <property type="term" value="F:acyltransferase activity, transferring groups other than amino-acyl groups"/>
    <property type="evidence" value="ECO:0007669"/>
    <property type="project" value="InterPro"/>
</dbReference>
<dbReference type="Proteomes" id="UP000653730">
    <property type="component" value="Unassembled WGS sequence"/>
</dbReference>
<evidence type="ECO:0000256" key="1">
    <source>
        <dbReference type="ARBA" id="ARBA00022679"/>
    </source>
</evidence>
<dbReference type="PROSITE" id="PS51186">
    <property type="entry name" value="GNAT"/>
    <property type="match status" value="1"/>
</dbReference>
<dbReference type="SUPFAM" id="SSF55729">
    <property type="entry name" value="Acyl-CoA N-acyltransferases (Nat)"/>
    <property type="match status" value="1"/>
</dbReference>
<dbReference type="InterPro" id="IPR050680">
    <property type="entry name" value="YpeA/RimI_acetyltransf"/>
</dbReference>
<evidence type="ECO:0000313" key="4">
    <source>
        <dbReference type="EMBL" id="MBC9798052.1"/>
    </source>
</evidence>
<organism evidence="4 5">
    <name type="scientific">Sinomicrobium weinanense</name>
    <dbReference type="NCBI Taxonomy" id="2842200"/>
    <lineage>
        <taxon>Bacteria</taxon>
        <taxon>Pseudomonadati</taxon>
        <taxon>Bacteroidota</taxon>
        <taxon>Flavobacteriia</taxon>
        <taxon>Flavobacteriales</taxon>
        <taxon>Flavobacteriaceae</taxon>
        <taxon>Sinomicrobium</taxon>
    </lineage>
</organism>
<dbReference type="InterPro" id="IPR000182">
    <property type="entry name" value="GNAT_dom"/>
</dbReference>
<accession>A0A926Q3Y2</accession>
<evidence type="ECO:0000259" key="3">
    <source>
        <dbReference type="PROSITE" id="PS51186"/>
    </source>
</evidence>
<protein>
    <submittedName>
        <fullName evidence="4">GNAT family N-acetyltransferase</fullName>
    </submittedName>
</protein>
<dbReference type="PANTHER" id="PTHR43420:SF47">
    <property type="entry name" value="N-ACETYLTRANSFERASE DOMAIN-CONTAINING PROTEIN"/>
    <property type="match status" value="1"/>
</dbReference>
<dbReference type="CDD" id="cd04301">
    <property type="entry name" value="NAT_SF"/>
    <property type="match status" value="1"/>
</dbReference>
<dbReference type="InterPro" id="IPR016181">
    <property type="entry name" value="Acyl_CoA_acyltransferase"/>
</dbReference>
<reference evidence="4 5" key="1">
    <citation type="submission" date="2020-09" db="EMBL/GenBank/DDBJ databases">
        <title>Sinomicrobium weinanense sp. nov., a halophilic bacteria isolated from saline-alkali soil.</title>
        <authorList>
            <person name="Wu P."/>
            <person name="Ren H."/>
            <person name="Mei Y."/>
            <person name="Liang Y."/>
            <person name="Chen Z."/>
        </authorList>
    </citation>
    <scope>NUCLEOTIDE SEQUENCE [LARGE SCALE GENOMIC DNA]</scope>
    <source>
        <strain evidence="4 5">FJxs</strain>
    </source>
</reference>
<keyword evidence="1" id="KW-0808">Transferase</keyword>
<dbReference type="AlphaFoldDB" id="A0A926Q3Y2"/>
<keyword evidence="5" id="KW-1185">Reference proteome</keyword>
<sequence>MPLSFKRCTKEDIDVLLDISRETFTDTYATQNNPEDFKAYMEEFFARDRLIQELGSEAILFYLAYANGKPAGYFKLNRAGAQTDINEPGSLELERIYLLKTYQGRELGRDLIQKAIEICRDQKASYLWLGVWDQNARAIRFYEKNGFVKFGEHPFFIGRDKQNDWLMKIDF</sequence>
<comment type="caution">
    <text evidence="4">The sequence shown here is derived from an EMBL/GenBank/DDBJ whole genome shotgun (WGS) entry which is preliminary data.</text>
</comment>
<dbReference type="Pfam" id="PF00583">
    <property type="entry name" value="Acetyltransf_1"/>
    <property type="match status" value="1"/>
</dbReference>
<dbReference type="PANTHER" id="PTHR43420">
    <property type="entry name" value="ACETYLTRANSFERASE"/>
    <property type="match status" value="1"/>
</dbReference>
<keyword evidence="2" id="KW-0012">Acyltransferase</keyword>